<dbReference type="Proteomes" id="UP001168552">
    <property type="component" value="Unassembled WGS sequence"/>
</dbReference>
<dbReference type="Pfam" id="PF00877">
    <property type="entry name" value="NLPC_P60"/>
    <property type="match status" value="1"/>
</dbReference>
<dbReference type="EMBL" id="JAUHJS010000007">
    <property type="protein sequence ID" value="MDN4166493.1"/>
    <property type="molecule type" value="Genomic_DNA"/>
</dbReference>
<keyword evidence="7" id="KW-1185">Reference proteome</keyword>
<feature type="domain" description="NlpC/P60" evidence="5">
    <location>
        <begin position="24"/>
        <end position="154"/>
    </location>
</feature>
<evidence type="ECO:0000256" key="1">
    <source>
        <dbReference type="ARBA" id="ARBA00007074"/>
    </source>
</evidence>
<dbReference type="InterPro" id="IPR038765">
    <property type="entry name" value="Papain-like_cys_pep_sf"/>
</dbReference>
<evidence type="ECO:0000259" key="5">
    <source>
        <dbReference type="PROSITE" id="PS51935"/>
    </source>
</evidence>
<evidence type="ECO:0000256" key="2">
    <source>
        <dbReference type="ARBA" id="ARBA00022670"/>
    </source>
</evidence>
<dbReference type="Gene3D" id="3.90.1720.10">
    <property type="entry name" value="endopeptidase domain like (from Nostoc punctiforme)"/>
    <property type="match status" value="1"/>
</dbReference>
<keyword evidence="3" id="KW-0378">Hydrolase</keyword>
<dbReference type="RefSeq" id="WP_320005030.1">
    <property type="nucleotide sequence ID" value="NZ_JAUHJS010000007.1"/>
</dbReference>
<dbReference type="PROSITE" id="PS51935">
    <property type="entry name" value="NLPC_P60"/>
    <property type="match status" value="1"/>
</dbReference>
<comment type="caution">
    <text evidence="6">The sequence shown here is derived from an EMBL/GenBank/DDBJ whole genome shotgun (WGS) entry which is preliminary data.</text>
</comment>
<dbReference type="PANTHER" id="PTHR47053">
    <property type="entry name" value="MUREIN DD-ENDOPEPTIDASE MEPH-RELATED"/>
    <property type="match status" value="1"/>
</dbReference>
<evidence type="ECO:0000256" key="3">
    <source>
        <dbReference type="ARBA" id="ARBA00022801"/>
    </source>
</evidence>
<dbReference type="InterPro" id="IPR000064">
    <property type="entry name" value="NLP_P60_dom"/>
</dbReference>
<sequence length="178" mass="20556">MHYWLLGIWMWYASGQAPSSPRIIHTERDFVQALSENLKGTPYRYGGKTPAKGFDCSGFVHYVYGQLGYQLANSARYQFKESQVVDRTMVTVGDLIFFKGRNTANAWAGHVGIITRLDSHNIYFIHASTERGIVEGSLNEAYYAKRFLGFRRVITHERSTFTLQILQAKSYNWQEQKR</sequence>
<keyword evidence="4" id="KW-0788">Thiol protease</keyword>
<accession>A0ABT8F7X3</accession>
<keyword evidence="2" id="KW-0645">Protease</keyword>
<protein>
    <submittedName>
        <fullName evidence="6">C40 family peptidase</fullName>
    </submittedName>
</protein>
<evidence type="ECO:0000256" key="4">
    <source>
        <dbReference type="ARBA" id="ARBA00022807"/>
    </source>
</evidence>
<dbReference type="InterPro" id="IPR051202">
    <property type="entry name" value="Peptidase_C40"/>
</dbReference>
<comment type="similarity">
    <text evidence="1">Belongs to the peptidase C40 family.</text>
</comment>
<proteinExistence type="inferred from homology"/>
<dbReference type="SUPFAM" id="SSF54001">
    <property type="entry name" value="Cysteine proteinases"/>
    <property type="match status" value="1"/>
</dbReference>
<gene>
    <name evidence="6" type="ORF">QWY31_13365</name>
</gene>
<reference evidence="6" key="1">
    <citation type="submission" date="2023-06" db="EMBL/GenBank/DDBJ databases">
        <title>Cytophagales bacterium Strain LB-30, isolated from soil.</title>
        <authorList>
            <person name="Liu B."/>
        </authorList>
    </citation>
    <scope>NUCLEOTIDE SEQUENCE</scope>
    <source>
        <strain evidence="6">LB-30</strain>
    </source>
</reference>
<name>A0ABT8F7X3_9BACT</name>
<evidence type="ECO:0000313" key="6">
    <source>
        <dbReference type="EMBL" id="MDN4166493.1"/>
    </source>
</evidence>
<evidence type="ECO:0000313" key="7">
    <source>
        <dbReference type="Proteomes" id="UP001168552"/>
    </source>
</evidence>
<dbReference type="PANTHER" id="PTHR47053:SF1">
    <property type="entry name" value="MUREIN DD-ENDOPEPTIDASE MEPH-RELATED"/>
    <property type="match status" value="1"/>
</dbReference>
<organism evidence="6 7">
    <name type="scientific">Shiella aurantiaca</name>
    <dbReference type="NCBI Taxonomy" id="3058365"/>
    <lineage>
        <taxon>Bacteria</taxon>
        <taxon>Pseudomonadati</taxon>
        <taxon>Bacteroidota</taxon>
        <taxon>Cytophagia</taxon>
        <taxon>Cytophagales</taxon>
        <taxon>Shiellaceae</taxon>
        <taxon>Shiella</taxon>
    </lineage>
</organism>